<dbReference type="VEuPathDB" id="PlasmoDB:PVLDE_0301000"/>
<gene>
    <name evidence="2" type="ORF">PVSEL_0301180</name>
</gene>
<dbReference type="Proteomes" id="UP000515697">
    <property type="component" value="Chromosome PVSEL_03"/>
</dbReference>
<feature type="transmembrane region" description="Helical" evidence="1">
    <location>
        <begin position="120"/>
        <end position="139"/>
    </location>
</feature>
<sequence>MAVPKKRRSLHKCKKRRNTIFFDKLVGNWLKRREWFFRSEYQRTILPVEQEPPRFKFPGFWPNNKISKFPCLSHKRYLGNIVRGPTSLEIKKNFAYAMDMFKDKSYTYHDFKQKCESLRIFIYFGVVGYCALDMLFNPLKSSYWNQFLPVNLMKNFIGFFSKEENNIFKHNGNASYEKYIELIK</sequence>
<keyword evidence="1" id="KW-1133">Transmembrane helix</keyword>
<dbReference type="VEuPathDB" id="PlasmoDB:PVLDE_0301010"/>
<proteinExistence type="predicted"/>
<protein>
    <submittedName>
        <fullName evidence="2">Uncharacterized protein</fullName>
    </submittedName>
</protein>
<keyword evidence="1" id="KW-0472">Membrane</keyword>
<keyword evidence="1" id="KW-0812">Transmembrane</keyword>
<dbReference type="VEuPathDB" id="PlasmoDB:PVVCY_0301110"/>
<dbReference type="AlphaFoldDB" id="A0A6V7SDW0"/>
<accession>A0A6V7SDW0</accession>
<dbReference type="VEuPathDB" id="PlasmoDB:PVSEL_0301180"/>
<dbReference type="VEuPathDB" id="PlasmoDB:PVPCR_0301150"/>
<dbReference type="VEuPathDB" id="PlasmoDB:PVVCY_0301100"/>
<dbReference type="VEuPathDB" id="PlasmoDB:PVBDA_0301210"/>
<evidence type="ECO:0000313" key="2">
    <source>
        <dbReference type="EMBL" id="CAD2097147.1"/>
    </source>
</evidence>
<evidence type="ECO:0000313" key="3">
    <source>
        <dbReference type="Proteomes" id="UP000515697"/>
    </source>
</evidence>
<reference evidence="2 3" key="1">
    <citation type="submission" date="2020-08" db="EMBL/GenBank/DDBJ databases">
        <authorList>
            <person name="Ramaprasad A."/>
        </authorList>
    </citation>
    <scope>NUCLEOTIDE SEQUENCE [LARGE SCALE GENOMIC DNA]</scope>
</reference>
<dbReference type="VEuPathDB" id="PlasmoDB:PVBDA_0301220"/>
<name>A0A6V7SDW0_PLAVN</name>
<evidence type="ECO:0000256" key="1">
    <source>
        <dbReference type="SAM" id="Phobius"/>
    </source>
</evidence>
<dbReference type="EMBL" id="LR865424">
    <property type="protein sequence ID" value="CAD2097147.1"/>
    <property type="molecule type" value="Genomic_DNA"/>
</dbReference>
<organism evidence="2 3">
    <name type="scientific">Plasmodium vinckei</name>
    <dbReference type="NCBI Taxonomy" id="5860"/>
    <lineage>
        <taxon>Eukaryota</taxon>
        <taxon>Sar</taxon>
        <taxon>Alveolata</taxon>
        <taxon>Apicomplexa</taxon>
        <taxon>Aconoidasida</taxon>
        <taxon>Haemosporida</taxon>
        <taxon>Plasmodiidae</taxon>
        <taxon>Plasmodium</taxon>
        <taxon>Plasmodium (Vinckeia)</taxon>
    </lineage>
</organism>